<dbReference type="OrthoDB" id="10056446at2759"/>
<evidence type="ECO:0000313" key="2">
    <source>
        <dbReference type="EMBL" id="KAJ8382505.1"/>
    </source>
</evidence>
<feature type="region of interest" description="Disordered" evidence="1">
    <location>
        <begin position="55"/>
        <end position="94"/>
    </location>
</feature>
<keyword evidence="3" id="KW-1185">Reference proteome</keyword>
<dbReference type="AlphaFoldDB" id="A0A9Q1GE59"/>
<sequence>MQQLRESLSLLELEFIEFRENTRTSTTERGLEEQLREELHQLRQEHTAALKHLQEETYHSHSTLPSHTGPPKHTAPPRPTATPSTDTAFLSDSNEKHVDMRRMFPGRRVCKLWCPMTKSAPQLPSDSTLGNPGTIIIHTGTNDLASQWEGVAL</sequence>
<protein>
    <submittedName>
        <fullName evidence="2">Uncharacterized protein</fullName>
    </submittedName>
</protein>
<organism evidence="2 3">
    <name type="scientific">Synaphobranchus kaupii</name>
    <name type="common">Kaup's arrowtooth eel</name>
    <dbReference type="NCBI Taxonomy" id="118154"/>
    <lineage>
        <taxon>Eukaryota</taxon>
        <taxon>Metazoa</taxon>
        <taxon>Chordata</taxon>
        <taxon>Craniata</taxon>
        <taxon>Vertebrata</taxon>
        <taxon>Euteleostomi</taxon>
        <taxon>Actinopterygii</taxon>
        <taxon>Neopterygii</taxon>
        <taxon>Teleostei</taxon>
        <taxon>Anguilliformes</taxon>
        <taxon>Synaphobranchidae</taxon>
        <taxon>Synaphobranchus</taxon>
    </lineage>
</organism>
<reference evidence="2" key="1">
    <citation type="journal article" date="2023" name="Science">
        <title>Genome structures resolve the early diversification of teleost fishes.</title>
        <authorList>
            <person name="Parey E."/>
            <person name="Louis A."/>
            <person name="Montfort J."/>
            <person name="Bouchez O."/>
            <person name="Roques C."/>
            <person name="Iampietro C."/>
            <person name="Lluch J."/>
            <person name="Castinel A."/>
            <person name="Donnadieu C."/>
            <person name="Desvignes T."/>
            <person name="Floi Bucao C."/>
            <person name="Jouanno E."/>
            <person name="Wen M."/>
            <person name="Mejri S."/>
            <person name="Dirks R."/>
            <person name="Jansen H."/>
            <person name="Henkel C."/>
            <person name="Chen W.J."/>
            <person name="Zahm M."/>
            <person name="Cabau C."/>
            <person name="Klopp C."/>
            <person name="Thompson A.W."/>
            <person name="Robinson-Rechavi M."/>
            <person name="Braasch I."/>
            <person name="Lecointre G."/>
            <person name="Bobe J."/>
            <person name="Postlethwait J.H."/>
            <person name="Berthelot C."/>
            <person name="Roest Crollius H."/>
            <person name="Guiguen Y."/>
        </authorList>
    </citation>
    <scope>NUCLEOTIDE SEQUENCE</scope>
    <source>
        <strain evidence="2">WJC10195</strain>
    </source>
</reference>
<gene>
    <name evidence="2" type="ORF">SKAU_G00032830</name>
</gene>
<proteinExistence type="predicted"/>
<evidence type="ECO:0000313" key="3">
    <source>
        <dbReference type="Proteomes" id="UP001152622"/>
    </source>
</evidence>
<accession>A0A9Q1GE59</accession>
<dbReference type="Proteomes" id="UP001152622">
    <property type="component" value="Chromosome 1"/>
</dbReference>
<dbReference type="EMBL" id="JAINUF010000001">
    <property type="protein sequence ID" value="KAJ8382505.1"/>
    <property type="molecule type" value="Genomic_DNA"/>
</dbReference>
<comment type="caution">
    <text evidence="2">The sequence shown here is derived from an EMBL/GenBank/DDBJ whole genome shotgun (WGS) entry which is preliminary data.</text>
</comment>
<name>A0A9Q1GE59_SYNKA</name>
<evidence type="ECO:0000256" key="1">
    <source>
        <dbReference type="SAM" id="MobiDB-lite"/>
    </source>
</evidence>